<dbReference type="PANTHER" id="PTHR33155:SF4">
    <property type="entry name" value="PROTEIN FANTASTIC FOUR 3"/>
    <property type="match status" value="1"/>
</dbReference>
<gene>
    <name evidence="4" type="ORF">CITCOLO1_LOCUS21506</name>
</gene>
<reference evidence="4 5" key="1">
    <citation type="submission" date="2024-03" db="EMBL/GenBank/DDBJ databases">
        <authorList>
            <person name="Gkanogiannis A."/>
            <person name="Becerra Lopez-Lavalle L."/>
        </authorList>
    </citation>
    <scope>NUCLEOTIDE SEQUENCE [LARGE SCALE GENOMIC DNA]</scope>
</reference>
<evidence type="ECO:0000259" key="3">
    <source>
        <dbReference type="Pfam" id="PF11250"/>
    </source>
</evidence>
<feature type="domain" description="FAF" evidence="3">
    <location>
        <begin position="160"/>
        <end position="212"/>
    </location>
</feature>
<dbReference type="Proteomes" id="UP001642487">
    <property type="component" value="Chromosome 9"/>
</dbReference>
<dbReference type="EMBL" id="OZ021743">
    <property type="protein sequence ID" value="CAK9329071.1"/>
    <property type="molecule type" value="Genomic_DNA"/>
</dbReference>
<evidence type="ECO:0000256" key="2">
    <source>
        <dbReference type="SAM" id="MobiDB-lite"/>
    </source>
</evidence>
<feature type="region of interest" description="Disordered" evidence="2">
    <location>
        <begin position="142"/>
        <end position="165"/>
    </location>
</feature>
<evidence type="ECO:0000256" key="1">
    <source>
        <dbReference type="ARBA" id="ARBA00008690"/>
    </source>
</evidence>
<dbReference type="InterPro" id="IPR046431">
    <property type="entry name" value="FAF_dom"/>
</dbReference>
<dbReference type="PANTHER" id="PTHR33155">
    <property type="entry name" value="FANTASTIC FOUR-LIKE PROTEIN (DUF3049)"/>
    <property type="match status" value="1"/>
</dbReference>
<organism evidence="4 5">
    <name type="scientific">Citrullus colocynthis</name>
    <name type="common">colocynth</name>
    <dbReference type="NCBI Taxonomy" id="252529"/>
    <lineage>
        <taxon>Eukaryota</taxon>
        <taxon>Viridiplantae</taxon>
        <taxon>Streptophyta</taxon>
        <taxon>Embryophyta</taxon>
        <taxon>Tracheophyta</taxon>
        <taxon>Spermatophyta</taxon>
        <taxon>Magnoliopsida</taxon>
        <taxon>eudicotyledons</taxon>
        <taxon>Gunneridae</taxon>
        <taxon>Pentapetalae</taxon>
        <taxon>rosids</taxon>
        <taxon>fabids</taxon>
        <taxon>Cucurbitales</taxon>
        <taxon>Cucurbitaceae</taxon>
        <taxon>Benincaseae</taxon>
        <taxon>Citrullus</taxon>
    </lineage>
</organism>
<keyword evidence="5" id="KW-1185">Reference proteome</keyword>
<protein>
    <recommendedName>
        <fullName evidence="3">FAF domain-containing protein</fullName>
    </recommendedName>
</protein>
<accession>A0ABP0Z8K5</accession>
<dbReference type="Pfam" id="PF11250">
    <property type="entry name" value="FAF"/>
    <property type="match status" value="1"/>
</dbReference>
<evidence type="ECO:0000313" key="5">
    <source>
        <dbReference type="Proteomes" id="UP001642487"/>
    </source>
</evidence>
<dbReference type="InterPro" id="IPR021410">
    <property type="entry name" value="FAF"/>
</dbReference>
<comment type="similarity">
    <text evidence="1">Belongs to the fantastic four family.</text>
</comment>
<evidence type="ECO:0000313" key="4">
    <source>
        <dbReference type="EMBL" id="CAK9329071.1"/>
    </source>
</evidence>
<sequence>MATMVYRSLQACLDSNLVDQRTFIFSPFDLPLKPHFPEPSKSLIHSDQCQIQNNSPPTGIPNSTTGSGGWTFLQSLDAGHTPVSKPESVYVHPLAKRFNPTGLSEKSLKLCTENLGNETGSDIIENNIFLLETDGEDLQRKWERKSHSYSNSHSHSHSHEFPPPLTTISETESFRVMPHREEGRLIIAAVRAPSRLPCFQAERSGGRLRLCFMKTEESEEMDGGDEEVGDETETAMLMKNEGIGENNGRVNLEQFGIATF</sequence>
<name>A0ABP0Z8K5_9ROSI</name>
<proteinExistence type="inferred from homology"/>